<dbReference type="RefSeq" id="WP_281762242.1">
    <property type="nucleotide sequence ID" value="NZ_AP026709.1"/>
</dbReference>
<reference evidence="1 2" key="1">
    <citation type="submission" date="2022-08" db="EMBL/GenBank/DDBJ databases">
        <title>Genome Sequence of the sulphate-reducing bacterium, Pseudodesulfovibrio sp. SYK.</title>
        <authorList>
            <person name="Kondo R."/>
            <person name="Kataoka T."/>
        </authorList>
    </citation>
    <scope>NUCLEOTIDE SEQUENCE [LARGE SCALE GENOMIC DNA]</scope>
    <source>
        <strain evidence="1 2">SYK</strain>
    </source>
</reference>
<gene>
    <name evidence="1" type="ORF">SYK_06960</name>
</gene>
<accession>A0ABM8AYB8</accession>
<evidence type="ECO:0000313" key="1">
    <source>
        <dbReference type="EMBL" id="BDQ36336.1"/>
    </source>
</evidence>
<evidence type="ECO:0008006" key="3">
    <source>
        <dbReference type="Google" id="ProtNLM"/>
    </source>
</evidence>
<sequence length="184" mass="20229">MNNLKSFKLVILVAVCSFLGGIVGGWMSQSGSQEAMAKQSNKLINADYDILSANKFFVRKIYASSVEIVDEKCKPVVHLFYNAGGGGTLQLGVQSENEFKSMASMSSQPTGTSLLLKDQDFDDRIDFSTYDRIPMMNFNYNGKARLTLGTNSIITKSTGDTHQINGSVYTFDRHSDVTSRLPAN</sequence>
<organism evidence="1 2">
    <name type="scientific">Pseudodesulfovibrio nedwellii</name>
    <dbReference type="NCBI Taxonomy" id="2973072"/>
    <lineage>
        <taxon>Bacteria</taxon>
        <taxon>Pseudomonadati</taxon>
        <taxon>Thermodesulfobacteriota</taxon>
        <taxon>Desulfovibrionia</taxon>
        <taxon>Desulfovibrionales</taxon>
        <taxon>Desulfovibrionaceae</taxon>
    </lineage>
</organism>
<proteinExistence type="predicted"/>
<dbReference type="Proteomes" id="UP001317742">
    <property type="component" value="Chromosome"/>
</dbReference>
<protein>
    <recommendedName>
        <fullName evidence="3">LPS export ABC transporter periplasmic protein LptC</fullName>
    </recommendedName>
</protein>
<evidence type="ECO:0000313" key="2">
    <source>
        <dbReference type="Proteomes" id="UP001317742"/>
    </source>
</evidence>
<dbReference type="EMBL" id="AP026709">
    <property type="protein sequence ID" value="BDQ36336.1"/>
    <property type="molecule type" value="Genomic_DNA"/>
</dbReference>
<keyword evidence="2" id="KW-1185">Reference proteome</keyword>
<name>A0ABM8AYB8_9BACT</name>